<dbReference type="EMBL" id="LJIJ01002276">
    <property type="protein sequence ID" value="ODM89949.1"/>
    <property type="molecule type" value="Genomic_DNA"/>
</dbReference>
<dbReference type="GO" id="GO:0034244">
    <property type="term" value="P:negative regulation of transcription elongation by RNA polymerase II"/>
    <property type="evidence" value="ECO:0007669"/>
    <property type="project" value="TreeGrafter"/>
</dbReference>
<dbReference type="OMA" id="FKRPRAG"/>
<evidence type="ECO:0000256" key="3">
    <source>
        <dbReference type="ARBA" id="ARBA00006120"/>
    </source>
</evidence>
<evidence type="ECO:0000256" key="11">
    <source>
        <dbReference type="PROSITE-ProRule" id="PRU00176"/>
    </source>
</evidence>
<dbReference type="GO" id="GO:0003746">
    <property type="term" value="F:translation elongation factor activity"/>
    <property type="evidence" value="ECO:0007669"/>
    <property type="project" value="UniProtKB-KW"/>
</dbReference>
<dbReference type="InterPro" id="IPR012677">
    <property type="entry name" value="Nucleotide-bd_a/b_plait_sf"/>
</dbReference>
<dbReference type="InterPro" id="IPR033102">
    <property type="entry name" value="NELFE"/>
</dbReference>
<dbReference type="Gene3D" id="3.30.70.330">
    <property type="match status" value="1"/>
</dbReference>
<evidence type="ECO:0000256" key="12">
    <source>
        <dbReference type="SAM" id="MobiDB-lite"/>
    </source>
</evidence>
<dbReference type="PANTHER" id="PTHR17250:SF0">
    <property type="entry name" value="NEGATIVE ELONGATION FACTOR E"/>
    <property type="match status" value="1"/>
</dbReference>
<dbReference type="GO" id="GO:0032021">
    <property type="term" value="C:NELF complex"/>
    <property type="evidence" value="ECO:0007669"/>
    <property type="project" value="InterPro"/>
</dbReference>
<accession>A0A1D2MAI8</accession>
<evidence type="ECO:0000256" key="5">
    <source>
        <dbReference type="ARBA" id="ARBA00022454"/>
    </source>
</evidence>
<evidence type="ECO:0000256" key="6">
    <source>
        <dbReference type="ARBA" id="ARBA00022491"/>
    </source>
</evidence>
<keyword evidence="8" id="KW-0805">Transcription regulation</keyword>
<dbReference type="InterPro" id="IPR000504">
    <property type="entry name" value="RRM_dom"/>
</dbReference>
<evidence type="ECO:0000256" key="7">
    <source>
        <dbReference type="ARBA" id="ARBA00022884"/>
    </source>
</evidence>
<dbReference type="STRING" id="48709.A0A1D2MAI8"/>
<dbReference type="GO" id="GO:0003723">
    <property type="term" value="F:RNA binding"/>
    <property type="evidence" value="ECO:0007669"/>
    <property type="project" value="UniProtKB-UniRule"/>
</dbReference>
<evidence type="ECO:0000256" key="10">
    <source>
        <dbReference type="ARBA" id="ARBA00023242"/>
    </source>
</evidence>
<reference evidence="14 15" key="1">
    <citation type="journal article" date="2016" name="Genome Biol. Evol.">
        <title>Gene Family Evolution Reflects Adaptation to Soil Environmental Stressors in the Genome of the Collembolan Orchesella cincta.</title>
        <authorList>
            <person name="Faddeeva-Vakhrusheva A."/>
            <person name="Derks M.F."/>
            <person name="Anvar S.Y."/>
            <person name="Agamennone V."/>
            <person name="Suring W."/>
            <person name="Smit S."/>
            <person name="van Straalen N.M."/>
            <person name="Roelofs D."/>
        </authorList>
    </citation>
    <scope>NUCLEOTIDE SEQUENCE [LARGE SCALE GENOMIC DNA]</scope>
    <source>
        <tissue evidence="14">Mixed pool</tissue>
    </source>
</reference>
<comment type="subcellular location">
    <subcellularLocation>
        <location evidence="2">Chromosome</location>
    </subcellularLocation>
    <subcellularLocation>
        <location evidence="1">Nucleus</location>
    </subcellularLocation>
</comment>
<keyword evidence="9" id="KW-0804">Transcription</keyword>
<evidence type="ECO:0000256" key="2">
    <source>
        <dbReference type="ARBA" id="ARBA00004286"/>
    </source>
</evidence>
<evidence type="ECO:0000313" key="15">
    <source>
        <dbReference type="Proteomes" id="UP000094527"/>
    </source>
</evidence>
<dbReference type="OrthoDB" id="378874at2759"/>
<dbReference type="SUPFAM" id="SSF54928">
    <property type="entry name" value="RNA-binding domain, RBD"/>
    <property type="match status" value="1"/>
</dbReference>
<proteinExistence type="inferred from homology"/>
<feature type="domain" description="RRM" evidence="13">
    <location>
        <begin position="166"/>
        <end position="237"/>
    </location>
</feature>
<evidence type="ECO:0000256" key="1">
    <source>
        <dbReference type="ARBA" id="ARBA00004123"/>
    </source>
</evidence>
<protein>
    <recommendedName>
        <fullName evidence="4">Negative elongation factor E</fullName>
    </recommendedName>
</protein>
<dbReference type="SMART" id="SM00360">
    <property type="entry name" value="RRM"/>
    <property type="match status" value="1"/>
</dbReference>
<evidence type="ECO:0000256" key="4">
    <source>
        <dbReference type="ARBA" id="ARBA00014464"/>
    </source>
</evidence>
<comment type="caution">
    <text evidence="14">The sequence shown here is derived from an EMBL/GenBank/DDBJ whole genome shotgun (WGS) entry which is preliminary data.</text>
</comment>
<comment type="similarity">
    <text evidence="3">Belongs to the RRM NELF-E family.</text>
</comment>
<keyword evidence="7 11" id="KW-0694">RNA-binding</keyword>
<feature type="compositionally biased region" description="Basic and acidic residues" evidence="12">
    <location>
        <begin position="50"/>
        <end position="59"/>
    </location>
</feature>
<dbReference type="GO" id="GO:0005694">
    <property type="term" value="C:chromosome"/>
    <property type="evidence" value="ECO:0007669"/>
    <property type="project" value="UniProtKB-SubCell"/>
</dbReference>
<evidence type="ECO:0000256" key="8">
    <source>
        <dbReference type="ARBA" id="ARBA00023015"/>
    </source>
</evidence>
<dbReference type="InterPro" id="IPR035979">
    <property type="entry name" value="RBD_domain_sf"/>
</dbReference>
<dbReference type="PANTHER" id="PTHR17250">
    <property type="entry name" value="NEGATIVE ELONGATION FACTOR E"/>
    <property type="match status" value="1"/>
</dbReference>
<organism evidence="14 15">
    <name type="scientific">Orchesella cincta</name>
    <name type="common">Springtail</name>
    <name type="synonym">Podura cincta</name>
    <dbReference type="NCBI Taxonomy" id="48709"/>
    <lineage>
        <taxon>Eukaryota</taxon>
        <taxon>Metazoa</taxon>
        <taxon>Ecdysozoa</taxon>
        <taxon>Arthropoda</taxon>
        <taxon>Hexapoda</taxon>
        <taxon>Collembola</taxon>
        <taxon>Entomobryomorpha</taxon>
        <taxon>Entomobryoidea</taxon>
        <taxon>Orchesellidae</taxon>
        <taxon>Orchesellinae</taxon>
        <taxon>Orchesella</taxon>
    </lineage>
</organism>
<dbReference type="Proteomes" id="UP000094527">
    <property type="component" value="Unassembled WGS sequence"/>
</dbReference>
<dbReference type="Pfam" id="PF00076">
    <property type="entry name" value="RRM_1"/>
    <property type="match status" value="1"/>
</dbReference>
<evidence type="ECO:0000256" key="9">
    <source>
        <dbReference type="ARBA" id="ARBA00023163"/>
    </source>
</evidence>
<sequence>MRFPKELTEEELVLKEKYELIRKKKQAVVEQEEAEKKKDQPPKKISSKRHATDAKEHAKRLVLDGKIKIAVPSNPQEEKKNFKRPNVEKKASLTTSITGSSKDGGETGRLGSIIPKNTVGDGSPAAATVTSATRQRSPVRFDYGSIGSFTIPPLDASSTNVPKRGPSIYVSTQGHVLSEETLRTIFGRFGRIVRVRLSNPGVAFVTFATTESAEHAISEMHQTIQNGVEYELEFAWRQPQPFMRYSHDSHYDAPYTTARASMSTPNQPATGSKSWDYKRKQVVYDDDEI</sequence>
<evidence type="ECO:0000259" key="13">
    <source>
        <dbReference type="PROSITE" id="PS50102"/>
    </source>
</evidence>
<gene>
    <name evidence="14" type="ORF">Ocin01_16733</name>
</gene>
<keyword evidence="14" id="KW-0648">Protein biosynthesis</keyword>
<keyword evidence="5" id="KW-0158">Chromosome</keyword>
<feature type="region of interest" description="Disordered" evidence="12">
    <location>
        <begin position="25"/>
        <end position="59"/>
    </location>
</feature>
<dbReference type="PROSITE" id="PS50102">
    <property type="entry name" value="RRM"/>
    <property type="match status" value="1"/>
</dbReference>
<keyword evidence="10" id="KW-0539">Nucleus</keyword>
<keyword evidence="6" id="KW-0678">Repressor</keyword>
<evidence type="ECO:0000313" key="14">
    <source>
        <dbReference type="EMBL" id="ODM89949.1"/>
    </source>
</evidence>
<keyword evidence="15" id="KW-1185">Reference proteome</keyword>
<keyword evidence="14" id="KW-0251">Elongation factor</keyword>
<name>A0A1D2MAI8_ORCCI</name>
<feature type="region of interest" description="Disordered" evidence="12">
    <location>
        <begin position="96"/>
        <end position="125"/>
    </location>
</feature>
<dbReference type="AlphaFoldDB" id="A0A1D2MAI8"/>